<evidence type="ECO:0000259" key="1">
    <source>
        <dbReference type="Pfam" id="PF01467"/>
    </source>
</evidence>
<accession>A0ABR4NIV8</accession>
<evidence type="ECO:0000313" key="3">
    <source>
        <dbReference type="Proteomes" id="UP001527925"/>
    </source>
</evidence>
<protein>
    <recommendedName>
        <fullName evidence="1">Cytidyltransferase-like domain-containing protein</fullName>
    </recommendedName>
</protein>
<organism evidence="2 3">
    <name type="scientific">Polyrhizophydium stewartii</name>
    <dbReference type="NCBI Taxonomy" id="2732419"/>
    <lineage>
        <taxon>Eukaryota</taxon>
        <taxon>Fungi</taxon>
        <taxon>Fungi incertae sedis</taxon>
        <taxon>Chytridiomycota</taxon>
        <taxon>Chytridiomycota incertae sedis</taxon>
        <taxon>Chytridiomycetes</taxon>
        <taxon>Rhizophydiales</taxon>
        <taxon>Rhizophydiales incertae sedis</taxon>
        <taxon>Polyrhizophydium</taxon>
    </lineage>
</organism>
<dbReference type="PANTHER" id="PTHR10695">
    <property type="entry name" value="DEPHOSPHO-COA KINASE-RELATED"/>
    <property type="match status" value="1"/>
</dbReference>
<comment type="caution">
    <text evidence="2">The sequence shown here is derived from an EMBL/GenBank/DDBJ whole genome shotgun (WGS) entry which is preliminary data.</text>
</comment>
<dbReference type="Gene3D" id="3.40.50.620">
    <property type="entry name" value="HUPs"/>
    <property type="match status" value="1"/>
</dbReference>
<dbReference type="PANTHER" id="PTHR10695:SF46">
    <property type="entry name" value="BIFUNCTIONAL COENZYME A SYNTHASE-RELATED"/>
    <property type="match status" value="1"/>
</dbReference>
<dbReference type="InterPro" id="IPR004821">
    <property type="entry name" value="Cyt_trans-like"/>
</dbReference>
<reference evidence="2 3" key="1">
    <citation type="submission" date="2023-09" db="EMBL/GenBank/DDBJ databases">
        <title>Pangenome analysis of Batrachochytrium dendrobatidis and related Chytrids.</title>
        <authorList>
            <person name="Yacoub M.N."/>
            <person name="Stajich J.E."/>
            <person name="James T.Y."/>
        </authorList>
    </citation>
    <scope>NUCLEOTIDE SEQUENCE [LARGE SCALE GENOMIC DNA]</scope>
    <source>
        <strain evidence="2 3">JEL0888</strain>
    </source>
</reference>
<dbReference type="SUPFAM" id="SSF52374">
    <property type="entry name" value="Nucleotidylyl transferase"/>
    <property type="match status" value="1"/>
</dbReference>
<keyword evidence="3" id="KW-1185">Reference proteome</keyword>
<dbReference type="EMBL" id="JADGIZ020000003">
    <property type="protein sequence ID" value="KAL2919468.1"/>
    <property type="molecule type" value="Genomic_DNA"/>
</dbReference>
<gene>
    <name evidence="2" type="ORF">HK105_201114</name>
</gene>
<dbReference type="Pfam" id="PF01467">
    <property type="entry name" value="CTP_transf_like"/>
    <property type="match status" value="1"/>
</dbReference>
<sequence>MSDAAAAGATAVVVAATAVDSLASPLDAAAAAVAHAARLALALPAPPAVLCILSVRDLPPAGRRAATWRPLARALAALYVAAARESFAAGAPLLPVDVVLDGACGYNVWDFAAERRQVAALVVAGPHAPPALATASFLPGNTVAPVVVGAPSVPAEPASDGGGADEMHQGAFAHVAVGGTFDHMHAGHRILLTITAWLATERIVCGVVDFDPARLRRKAAFEAMEPLDQRLAAVRSFLHQVRRDVVHDVVPIHDDLGPTRDDPAIEALVGSAETAAGCAMVNKIRAEGGLSQLRLFIIDVITSSADAATTLDFSAKISSSYLRKHILDSRVGQPQ</sequence>
<evidence type="ECO:0000313" key="2">
    <source>
        <dbReference type="EMBL" id="KAL2919468.1"/>
    </source>
</evidence>
<dbReference type="InterPro" id="IPR014729">
    <property type="entry name" value="Rossmann-like_a/b/a_fold"/>
</dbReference>
<proteinExistence type="predicted"/>
<feature type="domain" description="Cytidyltransferase-like" evidence="1">
    <location>
        <begin position="177"/>
        <end position="324"/>
    </location>
</feature>
<dbReference type="Proteomes" id="UP001527925">
    <property type="component" value="Unassembled WGS sequence"/>
</dbReference>
<name>A0ABR4NIV8_9FUNG</name>